<dbReference type="InterPro" id="IPR002299">
    <property type="entry name" value="Porin_Neis"/>
</dbReference>
<comment type="caution">
    <text evidence="13">The sequence shown here is derived from an EMBL/GenBank/DDBJ whole genome shotgun (WGS) entry which is preliminary data.</text>
</comment>
<dbReference type="PRINTS" id="PR00184">
    <property type="entry name" value="NEISSPPORIN"/>
</dbReference>
<evidence type="ECO:0000256" key="2">
    <source>
        <dbReference type="ARBA" id="ARBA00011233"/>
    </source>
</evidence>
<evidence type="ECO:0000256" key="3">
    <source>
        <dbReference type="ARBA" id="ARBA00022448"/>
    </source>
</evidence>
<keyword evidence="6 11" id="KW-0732">Signal</keyword>
<gene>
    <name evidence="13" type="ORF">DZC73_03735</name>
</gene>
<evidence type="ECO:0000256" key="6">
    <source>
        <dbReference type="ARBA" id="ARBA00022729"/>
    </source>
</evidence>
<proteinExistence type="predicted"/>
<feature type="domain" description="Porin" evidence="12">
    <location>
        <begin position="10"/>
        <end position="294"/>
    </location>
</feature>
<dbReference type="Proteomes" id="UP000267464">
    <property type="component" value="Unassembled WGS sequence"/>
</dbReference>
<evidence type="ECO:0000259" key="12">
    <source>
        <dbReference type="Pfam" id="PF13609"/>
    </source>
</evidence>
<organism evidence="13 14">
    <name type="scientific">Piscinibacter terrae</name>
    <dbReference type="NCBI Taxonomy" id="2496871"/>
    <lineage>
        <taxon>Bacteria</taxon>
        <taxon>Pseudomonadati</taxon>
        <taxon>Pseudomonadota</taxon>
        <taxon>Betaproteobacteria</taxon>
        <taxon>Burkholderiales</taxon>
        <taxon>Sphaerotilaceae</taxon>
        <taxon>Piscinibacter</taxon>
    </lineage>
</organism>
<keyword evidence="4" id="KW-1134">Transmembrane beta strand</keyword>
<keyword evidence="8" id="KW-0626">Porin</keyword>
<evidence type="ECO:0000313" key="13">
    <source>
        <dbReference type="EMBL" id="RQP26161.1"/>
    </source>
</evidence>
<evidence type="ECO:0000256" key="10">
    <source>
        <dbReference type="ARBA" id="ARBA00023237"/>
    </source>
</evidence>
<dbReference type="GO" id="GO:0015288">
    <property type="term" value="F:porin activity"/>
    <property type="evidence" value="ECO:0007669"/>
    <property type="project" value="UniProtKB-KW"/>
</dbReference>
<keyword evidence="3" id="KW-0813">Transport</keyword>
<keyword evidence="9" id="KW-0472">Membrane</keyword>
<name>A0A3N7HYH9_9BURK</name>
<keyword evidence="10" id="KW-0998">Cell outer membrane</keyword>
<sequence>MKSHSFAPLALVLAAAAAAPAFAQSSVTIYGRLNETVENQKVGTGSSTWVENNNSSRIGFKGTEDIGGGIKAGFQIEHGFSPDTGTANAVFWGRRSEVNLTLSSLGTIRLGNMVSEAYYATADYVSMHNHDTGSSADRLYAYVSNNTNKVAYHSPTFSGATVDFARTLSEGAAGVKPTYDLAVNWDGGPLHVGGGYAKNDNVHQFAVRGLYEMGAFTFGGYVQRDKDVFAAGNRTNIRLSGMYTLGLTEFHLNYGHAGKTGSVADSDANQLTAAVNYNLSKRTKVYGYYTKFDDGAANIYGGDYRSVAFGIRHNF</sequence>
<dbReference type="PANTHER" id="PTHR34501">
    <property type="entry name" value="PROTEIN YDDL-RELATED"/>
    <property type="match status" value="1"/>
</dbReference>
<protein>
    <submittedName>
        <fullName evidence="13">Porin</fullName>
    </submittedName>
</protein>
<dbReference type="Pfam" id="PF13609">
    <property type="entry name" value="Porin_4"/>
    <property type="match status" value="1"/>
</dbReference>
<reference evidence="13 14" key="1">
    <citation type="submission" date="2018-08" db="EMBL/GenBank/DDBJ databases">
        <authorList>
            <person name="Khan S.A."/>
            <person name="Jeon C.O."/>
            <person name="Chun B.H."/>
            <person name="Jeong S.E."/>
        </authorList>
    </citation>
    <scope>NUCLEOTIDE SEQUENCE [LARGE SCALE GENOMIC DNA]</scope>
    <source>
        <strain evidence="13 14">S-16</strain>
    </source>
</reference>
<dbReference type="GO" id="GO:0006811">
    <property type="term" value="P:monoatomic ion transport"/>
    <property type="evidence" value="ECO:0007669"/>
    <property type="project" value="UniProtKB-KW"/>
</dbReference>
<comment type="subcellular location">
    <subcellularLocation>
        <location evidence="1">Cell outer membrane</location>
        <topology evidence="1">Multi-pass membrane protein</topology>
    </subcellularLocation>
</comment>
<dbReference type="InterPro" id="IPR033900">
    <property type="entry name" value="Gram_neg_porin_domain"/>
</dbReference>
<dbReference type="InterPro" id="IPR050298">
    <property type="entry name" value="Gram-neg_bact_OMP"/>
</dbReference>
<evidence type="ECO:0000313" key="14">
    <source>
        <dbReference type="Proteomes" id="UP000267464"/>
    </source>
</evidence>
<dbReference type="SUPFAM" id="SSF56935">
    <property type="entry name" value="Porins"/>
    <property type="match status" value="1"/>
</dbReference>
<evidence type="ECO:0000256" key="11">
    <source>
        <dbReference type="SAM" id="SignalP"/>
    </source>
</evidence>
<dbReference type="Gene3D" id="2.40.160.10">
    <property type="entry name" value="Porin"/>
    <property type="match status" value="1"/>
</dbReference>
<evidence type="ECO:0000256" key="5">
    <source>
        <dbReference type="ARBA" id="ARBA00022692"/>
    </source>
</evidence>
<evidence type="ECO:0000256" key="4">
    <source>
        <dbReference type="ARBA" id="ARBA00022452"/>
    </source>
</evidence>
<keyword evidence="14" id="KW-1185">Reference proteome</keyword>
<dbReference type="OrthoDB" id="6975458at2"/>
<dbReference type="GO" id="GO:0046930">
    <property type="term" value="C:pore complex"/>
    <property type="evidence" value="ECO:0007669"/>
    <property type="project" value="UniProtKB-KW"/>
</dbReference>
<keyword evidence="7" id="KW-0406">Ion transport</keyword>
<reference evidence="13 14" key="2">
    <citation type="submission" date="2018-12" db="EMBL/GenBank/DDBJ databases">
        <title>Rhizobacter gummiphilus sp. nov., a rubber-degrading bacterium isolated from the soil of a botanical garden in Japan.</title>
        <authorList>
            <person name="Shunsuke S.S."/>
        </authorList>
    </citation>
    <scope>NUCLEOTIDE SEQUENCE [LARGE SCALE GENOMIC DNA]</scope>
    <source>
        <strain evidence="13 14">S-16</strain>
    </source>
</reference>
<dbReference type="GO" id="GO:0009279">
    <property type="term" value="C:cell outer membrane"/>
    <property type="evidence" value="ECO:0007669"/>
    <property type="project" value="UniProtKB-SubCell"/>
</dbReference>
<evidence type="ECO:0000256" key="1">
    <source>
        <dbReference type="ARBA" id="ARBA00004571"/>
    </source>
</evidence>
<evidence type="ECO:0000256" key="8">
    <source>
        <dbReference type="ARBA" id="ARBA00023114"/>
    </source>
</evidence>
<keyword evidence="5" id="KW-0812">Transmembrane</keyword>
<dbReference type="RefSeq" id="WP_124538835.1">
    <property type="nucleotide sequence ID" value="NZ_QUSW01000001.1"/>
</dbReference>
<evidence type="ECO:0000256" key="9">
    <source>
        <dbReference type="ARBA" id="ARBA00023136"/>
    </source>
</evidence>
<dbReference type="AlphaFoldDB" id="A0A3N7HYH9"/>
<dbReference type="EMBL" id="QUSW01000001">
    <property type="protein sequence ID" value="RQP26161.1"/>
    <property type="molecule type" value="Genomic_DNA"/>
</dbReference>
<dbReference type="PANTHER" id="PTHR34501:SF9">
    <property type="entry name" value="MAJOR OUTER MEMBRANE PROTEIN P.IA"/>
    <property type="match status" value="1"/>
</dbReference>
<feature type="chain" id="PRO_5018172937" evidence="11">
    <location>
        <begin position="24"/>
        <end position="315"/>
    </location>
</feature>
<accession>A0A3N7HYH9</accession>
<dbReference type="InterPro" id="IPR023614">
    <property type="entry name" value="Porin_dom_sf"/>
</dbReference>
<dbReference type="CDD" id="cd00342">
    <property type="entry name" value="gram_neg_porins"/>
    <property type="match status" value="1"/>
</dbReference>
<feature type="signal peptide" evidence="11">
    <location>
        <begin position="1"/>
        <end position="23"/>
    </location>
</feature>
<evidence type="ECO:0000256" key="7">
    <source>
        <dbReference type="ARBA" id="ARBA00023065"/>
    </source>
</evidence>
<comment type="subunit">
    <text evidence="2">Homotrimer.</text>
</comment>